<dbReference type="OrthoDB" id="2373987at2759"/>
<dbReference type="RefSeq" id="XP_028138673.1">
    <property type="nucleotide sequence ID" value="XM_028282872.1"/>
</dbReference>
<evidence type="ECO:0000256" key="2">
    <source>
        <dbReference type="ARBA" id="ARBA00022448"/>
    </source>
</evidence>
<evidence type="ECO:0000256" key="8">
    <source>
        <dbReference type="ARBA" id="ARBA00023136"/>
    </source>
</evidence>
<name>A0A6P7G0R9_DIAVI</name>
<dbReference type="GO" id="GO:0034703">
    <property type="term" value="C:cation channel complex"/>
    <property type="evidence" value="ECO:0007669"/>
    <property type="project" value="TreeGrafter"/>
</dbReference>
<dbReference type="GO" id="GO:0051480">
    <property type="term" value="P:regulation of cytosolic calcium ion concentration"/>
    <property type="evidence" value="ECO:0007669"/>
    <property type="project" value="TreeGrafter"/>
</dbReference>
<feature type="repeat" description="ANK" evidence="10">
    <location>
        <begin position="149"/>
        <end position="181"/>
    </location>
</feature>
<dbReference type="InterPro" id="IPR013555">
    <property type="entry name" value="TRP_dom"/>
</dbReference>
<organism evidence="15">
    <name type="scientific">Diabrotica virgifera virgifera</name>
    <name type="common">western corn rootworm</name>
    <dbReference type="NCBI Taxonomy" id="50390"/>
    <lineage>
        <taxon>Eukaryota</taxon>
        <taxon>Metazoa</taxon>
        <taxon>Ecdysozoa</taxon>
        <taxon>Arthropoda</taxon>
        <taxon>Hexapoda</taxon>
        <taxon>Insecta</taxon>
        <taxon>Pterygota</taxon>
        <taxon>Neoptera</taxon>
        <taxon>Endopterygota</taxon>
        <taxon>Coleoptera</taxon>
        <taxon>Polyphaga</taxon>
        <taxon>Cucujiformia</taxon>
        <taxon>Chrysomeloidea</taxon>
        <taxon>Chrysomelidae</taxon>
        <taxon>Galerucinae</taxon>
        <taxon>Diabroticina</taxon>
        <taxon>Diabroticites</taxon>
        <taxon>Diabrotica</taxon>
    </lineage>
</organism>
<feature type="transmembrane region" description="Helical" evidence="11">
    <location>
        <begin position="408"/>
        <end position="431"/>
    </location>
</feature>
<dbReference type="Pfam" id="PF08344">
    <property type="entry name" value="TRP_2"/>
    <property type="match status" value="1"/>
</dbReference>
<accession>A0A6P7G0R9</accession>
<evidence type="ECO:0000256" key="4">
    <source>
        <dbReference type="ARBA" id="ARBA00022737"/>
    </source>
</evidence>
<proteinExistence type="predicted"/>
<feature type="transmembrane region" description="Helical" evidence="11">
    <location>
        <begin position="524"/>
        <end position="547"/>
    </location>
</feature>
<dbReference type="InterPro" id="IPR036770">
    <property type="entry name" value="Ankyrin_rpt-contain_sf"/>
</dbReference>
<gene>
    <name evidence="15" type="primary">LOC114333047</name>
</gene>
<dbReference type="GO" id="GO:0005886">
    <property type="term" value="C:plasma membrane"/>
    <property type="evidence" value="ECO:0007669"/>
    <property type="project" value="TreeGrafter"/>
</dbReference>
<reference evidence="15" key="1">
    <citation type="submission" date="2025-04" db="UniProtKB">
        <authorList>
            <consortium name="RefSeq"/>
        </authorList>
    </citation>
    <scope>IDENTIFICATION</scope>
    <source>
        <tissue evidence="15">Whole insect</tissue>
    </source>
</reference>
<dbReference type="Pfam" id="PF00023">
    <property type="entry name" value="Ank"/>
    <property type="match status" value="1"/>
</dbReference>
<evidence type="ECO:0000313" key="13">
    <source>
        <dbReference type="EnsemblMetazoa" id="XP_028138673.1"/>
    </source>
</evidence>
<keyword evidence="6 10" id="KW-0040">ANK repeat</keyword>
<dbReference type="GO" id="GO:0015279">
    <property type="term" value="F:store-operated calcium channel activity"/>
    <property type="evidence" value="ECO:0007669"/>
    <property type="project" value="TreeGrafter"/>
</dbReference>
<feature type="transmembrane region" description="Helical" evidence="11">
    <location>
        <begin position="369"/>
        <end position="388"/>
    </location>
</feature>
<protein>
    <submittedName>
        <fullName evidence="15">Short transient receptor potential channel 5-like</fullName>
    </submittedName>
</protein>
<dbReference type="SMART" id="SM00248">
    <property type="entry name" value="ANK"/>
    <property type="match status" value="2"/>
</dbReference>
<dbReference type="InterPro" id="IPR002153">
    <property type="entry name" value="TRPC_channel"/>
</dbReference>
<keyword evidence="9" id="KW-0407">Ion channel</keyword>
<evidence type="ECO:0000256" key="9">
    <source>
        <dbReference type="ARBA" id="ARBA00023303"/>
    </source>
</evidence>
<evidence type="ECO:0000256" key="5">
    <source>
        <dbReference type="ARBA" id="ARBA00022989"/>
    </source>
</evidence>
<dbReference type="GO" id="GO:0070679">
    <property type="term" value="F:inositol 1,4,5 trisphosphate binding"/>
    <property type="evidence" value="ECO:0007669"/>
    <property type="project" value="TreeGrafter"/>
</dbReference>
<evidence type="ECO:0000256" key="7">
    <source>
        <dbReference type="ARBA" id="ARBA00023065"/>
    </source>
</evidence>
<dbReference type="PROSITE" id="PS50088">
    <property type="entry name" value="ANK_REPEAT"/>
    <property type="match status" value="1"/>
</dbReference>
<feature type="transmembrane region" description="Helical" evidence="11">
    <location>
        <begin position="336"/>
        <end position="357"/>
    </location>
</feature>
<dbReference type="PANTHER" id="PTHR10117:SF54">
    <property type="entry name" value="TRANSIENT RECEPTOR POTENTIAL-GAMMA PROTEIN"/>
    <property type="match status" value="1"/>
</dbReference>
<dbReference type="PROSITE" id="PS50297">
    <property type="entry name" value="ANK_REP_REGION"/>
    <property type="match status" value="1"/>
</dbReference>
<sequence>MSADPTPPGVPKLAGKPYQYKRLSDDVDVLVPRPSIVLPQLQEAEKRFFELVASGDVIAVKEYLDQNPTINVNCTNFQGVTALLVAVQGHSDAMVEFLLTQPGIDIGDCVLHAVKDNQPLILTMLLDKLSQISPSLEFVGVTHSSDFPDYVTPLILAAQCGHYEIIKTLIERGHTISKPHPPSCRCSECLLHLEQDDLLHAESLRLNLYRAVANPAYICYSTYDPILTAFRLAKELKDSSFLVPEFRTAYTELSEEVGTFAVDLIACCRSTTEMELILTQSAGLSSSTAFQFPRLTLAMDYKQKTFVAHPNTQQIVESAWSGDWHEYIIKPQIIKLLYPIGRAFMLPVITFMCLLMPNSGLVQFWSIPINKMLSHISSYGIFLVIIFLESNIDKTGQKRKPPNSGLEPVIITFVVGNIWSLIRMLVLVGPARFFKKLWSWHGIVNNMLFVLTFLFWLASYLDAKSNDQTDLERKYWHHLDPLLIAEGCFTVATIMAYFKLMFFCRLNYYMGPLQISLGKMCADLAKYIIIFVIVIISFSAGLCRFYQYYDGMVQVDSNQIKTQQVSSFVNFASTLKTFFWAILCMSPLESADVVIENLPGETPETTIINTHEFTEAVGYIAFALFEVLIVVMILNMLIATMSSTFQRVIDNLDVEWTFGKTDFYMEFMLQSTTPSPFNLIPTPNGVNNFLSLLSGPTTKSKGCCKFDKDSFLQNESVGRVNEIEYPALMTLLVQRYFREKDMASAAASDFDLLRQEIHELKNLLAQIVEEK</sequence>
<evidence type="ECO:0000313" key="14">
    <source>
        <dbReference type="Proteomes" id="UP001652700"/>
    </source>
</evidence>
<dbReference type="InParanoid" id="A0A6P7G0R9"/>
<keyword evidence="3 11" id="KW-0812">Transmembrane</keyword>
<dbReference type="PANTHER" id="PTHR10117">
    <property type="entry name" value="TRANSIENT RECEPTOR POTENTIAL CHANNEL"/>
    <property type="match status" value="1"/>
</dbReference>
<dbReference type="InterPro" id="IPR005821">
    <property type="entry name" value="Ion_trans_dom"/>
</dbReference>
<dbReference type="Gene3D" id="1.25.40.20">
    <property type="entry name" value="Ankyrin repeat-containing domain"/>
    <property type="match status" value="1"/>
</dbReference>
<evidence type="ECO:0000256" key="1">
    <source>
        <dbReference type="ARBA" id="ARBA00004141"/>
    </source>
</evidence>
<feature type="transmembrane region" description="Helical" evidence="11">
    <location>
        <begin position="616"/>
        <end position="638"/>
    </location>
</feature>
<feature type="domain" description="Transient receptor ion channel" evidence="12">
    <location>
        <begin position="184"/>
        <end position="247"/>
    </location>
</feature>
<dbReference type="InterPro" id="IPR002110">
    <property type="entry name" value="Ankyrin_rpt"/>
</dbReference>
<dbReference type="EnsemblMetazoa" id="XM_028282872.2">
    <property type="protein sequence ID" value="XP_028138673.1"/>
    <property type="gene ID" value="LOC114333047"/>
</dbReference>
<dbReference type="KEGG" id="dvv:114333047"/>
<keyword evidence="4" id="KW-0677">Repeat</keyword>
<keyword evidence="7" id="KW-0406">Ion transport</keyword>
<feature type="transmembrane region" description="Helical" evidence="11">
    <location>
        <begin position="481"/>
        <end position="503"/>
    </location>
</feature>
<evidence type="ECO:0000256" key="3">
    <source>
        <dbReference type="ARBA" id="ARBA00022692"/>
    </source>
</evidence>
<dbReference type="Proteomes" id="UP001652700">
    <property type="component" value="Unplaced"/>
</dbReference>
<dbReference type="SMART" id="SM01420">
    <property type="entry name" value="TRP_2"/>
    <property type="match status" value="1"/>
</dbReference>
<dbReference type="AlphaFoldDB" id="A0A6P7G0R9"/>
<evidence type="ECO:0000259" key="12">
    <source>
        <dbReference type="SMART" id="SM01420"/>
    </source>
</evidence>
<comment type="subcellular location">
    <subcellularLocation>
        <location evidence="1">Membrane</location>
        <topology evidence="1">Multi-pass membrane protein</topology>
    </subcellularLocation>
</comment>
<dbReference type="Pfam" id="PF00520">
    <property type="entry name" value="Ion_trans"/>
    <property type="match status" value="1"/>
</dbReference>
<feature type="transmembrane region" description="Helical" evidence="11">
    <location>
        <begin position="443"/>
        <end position="461"/>
    </location>
</feature>
<evidence type="ECO:0000256" key="10">
    <source>
        <dbReference type="PROSITE-ProRule" id="PRU00023"/>
    </source>
</evidence>
<evidence type="ECO:0000256" key="11">
    <source>
        <dbReference type="SAM" id="Phobius"/>
    </source>
</evidence>
<keyword evidence="8 11" id="KW-0472">Membrane</keyword>
<reference evidence="13" key="2">
    <citation type="submission" date="2025-05" db="UniProtKB">
        <authorList>
            <consortium name="EnsemblMetazoa"/>
        </authorList>
    </citation>
    <scope>IDENTIFICATION</scope>
</reference>
<dbReference type="SUPFAM" id="SSF48403">
    <property type="entry name" value="Ankyrin repeat"/>
    <property type="match status" value="1"/>
</dbReference>
<keyword evidence="14" id="KW-1185">Reference proteome</keyword>
<dbReference type="GeneID" id="114333047"/>
<evidence type="ECO:0000313" key="15">
    <source>
        <dbReference type="RefSeq" id="XP_028138673.1"/>
    </source>
</evidence>
<keyword evidence="2" id="KW-0813">Transport</keyword>
<dbReference type="PRINTS" id="PR01097">
    <property type="entry name" value="TRNSRECEPTRP"/>
</dbReference>
<keyword evidence="5 11" id="KW-1133">Transmembrane helix</keyword>
<evidence type="ECO:0000256" key="6">
    <source>
        <dbReference type="ARBA" id="ARBA00023043"/>
    </source>
</evidence>